<dbReference type="PANTHER" id="PTHR48125:SF10">
    <property type="entry name" value="OS12G0136300 PROTEIN"/>
    <property type="match status" value="1"/>
</dbReference>
<feature type="compositionally biased region" description="Polar residues" evidence="1">
    <location>
        <begin position="605"/>
        <end position="618"/>
    </location>
</feature>
<feature type="compositionally biased region" description="Basic and acidic residues" evidence="1">
    <location>
        <begin position="15"/>
        <end position="41"/>
    </location>
</feature>
<feature type="compositionally biased region" description="Low complexity" evidence="1">
    <location>
        <begin position="668"/>
        <end position="682"/>
    </location>
</feature>
<feature type="region of interest" description="Disordered" evidence="1">
    <location>
        <begin position="1"/>
        <end position="198"/>
    </location>
</feature>
<name>A0A409XXG3_9AGAR</name>
<feature type="domain" description="FCP1 homology" evidence="2">
    <location>
        <begin position="196"/>
        <end position="399"/>
    </location>
</feature>
<proteinExistence type="predicted"/>
<comment type="caution">
    <text evidence="3">The sequence shown here is derived from an EMBL/GenBank/DDBJ whole genome shotgun (WGS) entry which is preliminary data.</text>
</comment>
<dbReference type="OrthoDB" id="1711508at2759"/>
<feature type="compositionally biased region" description="Low complexity" evidence="1">
    <location>
        <begin position="156"/>
        <end position="168"/>
    </location>
</feature>
<feature type="compositionally biased region" description="Basic and acidic residues" evidence="1">
    <location>
        <begin position="469"/>
        <end position="481"/>
    </location>
</feature>
<sequence>MYPSKGPWRSAYQFHESRQYNSDRPDYNYREQEHNHSHEEPSETGSAYERKVYPRGYNRGKPQQGYSHRQDGQYAHGSSVEPPRRRGSPVYEDYGGPQASAPSSSQPSRNRTPDSYHERGYSNYRRSDVNDSSSTRRSSSPAAEFQERRGQHGFSRRSPAPSSPRRSSTPPPARRTEPSEEYLATSLQPSTHISDPTSSRKMIVLDLNGSLLVRSPHKKANPYADHSQPRGLRSVHPRPYLAAFVSYILHPETKKWLDTMVWSSAQPHSVDDMVQTCFKQRRNELKAVWARDTLGLSGDEYHKKTQTTKDLEKPWAVLSALPPSHRAQSPSSRPTSPSRTQTQLHSAKSTLLVDDSPLKAILQPWNHLCIKEYVQDMRRKDLEVAEWEWLRRNRILEKLKEDKRRREDAATSSSASSPEAGEGSSVAAPEANNDVGDEDVAGEAGEKPEGEEQPYLNSAERRKLKRQAKKLEGKKAKEDAKLAATSAPTDHALDAEKPPSTSDEVIGTPEQPPGEYDPTLLAVIGILDHLKHEDNVAGWMRAGGLLSVPGVSPTSSAAAATSTDGGAAAGATSEAGHTVSAADGRTPPAMEEQGREKRRRVSLEEQVSTTITATSSDSGMGEQTDVPATDVKMEPEVKATIESPNTPPSSTSASTTTPQQELELEQATTGVPTSDSSPPSTSRKAEDKAASPSDAQPSPAPLWFDHPEVFRFWAQRGREALGRLGIEGTSGIERVPGGLQPPPGSR</sequence>
<dbReference type="InterPro" id="IPR036412">
    <property type="entry name" value="HAD-like_sf"/>
</dbReference>
<dbReference type="SUPFAM" id="SSF56784">
    <property type="entry name" value="HAD-like"/>
    <property type="match status" value="1"/>
</dbReference>
<accession>A0A409XXG3</accession>
<dbReference type="EMBL" id="NHYE01001426">
    <property type="protein sequence ID" value="PPQ95423.1"/>
    <property type="molecule type" value="Genomic_DNA"/>
</dbReference>
<dbReference type="STRING" id="231916.A0A409XXG3"/>
<organism evidence="3 4">
    <name type="scientific">Gymnopilus dilepis</name>
    <dbReference type="NCBI Taxonomy" id="231916"/>
    <lineage>
        <taxon>Eukaryota</taxon>
        <taxon>Fungi</taxon>
        <taxon>Dikarya</taxon>
        <taxon>Basidiomycota</taxon>
        <taxon>Agaricomycotina</taxon>
        <taxon>Agaricomycetes</taxon>
        <taxon>Agaricomycetidae</taxon>
        <taxon>Agaricales</taxon>
        <taxon>Agaricineae</taxon>
        <taxon>Hymenogastraceae</taxon>
        <taxon>Gymnopilus</taxon>
    </lineage>
</organism>
<feature type="region of interest" description="Disordered" evidence="1">
    <location>
        <begin position="724"/>
        <end position="746"/>
    </location>
</feature>
<feature type="compositionally biased region" description="Low complexity" evidence="1">
    <location>
        <begin position="554"/>
        <end position="576"/>
    </location>
</feature>
<dbReference type="PROSITE" id="PS50969">
    <property type="entry name" value="FCP1"/>
    <property type="match status" value="1"/>
</dbReference>
<feature type="compositionally biased region" description="Low complexity" evidence="1">
    <location>
        <begin position="410"/>
        <end position="428"/>
    </location>
</feature>
<feature type="region of interest" description="Disordered" evidence="1">
    <location>
        <begin position="322"/>
        <end position="350"/>
    </location>
</feature>
<feature type="region of interest" description="Disordered" evidence="1">
    <location>
        <begin position="551"/>
        <end position="703"/>
    </location>
</feature>
<evidence type="ECO:0000313" key="4">
    <source>
        <dbReference type="Proteomes" id="UP000284706"/>
    </source>
</evidence>
<dbReference type="Proteomes" id="UP000284706">
    <property type="component" value="Unassembled WGS sequence"/>
</dbReference>
<dbReference type="InParanoid" id="A0A409XXG3"/>
<protein>
    <recommendedName>
        <fullName evidence="2">FCP1 homology domain-containing protein</fullName>
    </recommendedName>
</protein>
<feature type="compositionally biased region" description="Low complexity" evidence="1">
    <location>
        <begin position="648"/>
        <end position="658"/>
    </location>
</feature>
<feature type="compositionally biased region" description="Low complexity" evidence="1">
    <location>
        <begin position="97"/>
        <end position="108"/>
    </location>
</feature>
<evidence type="ECO:0000313" key="3">
    <source>
        <dbReference type="EMBL" id="PPQ95423.1"/>
    </source>
</evidence>
<feature type="compositionally biased region" description="Polar residues" evidence="1">
    <location>
        <begin position="185"/>
        <end position="198"/>
    </location>
</feature>
<dbReference type="AlphaFoldDB" id="A0A409XXG3"/>
<dbReference type="InterPro" id="IPR004274">
    <property type="entry name" value="FCP1_dom"/>
</dbReference>
<reference evidence="3 4" key="1">
    <citation type="journal article" date="2018" name="Evol. Lett.">
        <title>Horizontal gene cluster transfer increased hallucinogenic mushroom diversity.</title>
        <authorList>
            <person name="Reynolds H.T."/>
            <person name="Vijayakumar V."/>
            <person name="Gluck-Thaler E."/>
            <person name="Korotkin H.B."/>
            <person name="Matheny P.B."/>
            <person name="Slot J.C."/>
        </authorList>
    </citation>
    <scope>NUCLEOTIDE SEQUENCE [LARGE SCALE GENOMIC DNA]</scope>
    <source>
        <strain evidence="3 4">SRW20</strain>
    </source>
</reference>
<feature type="region of interest" description="Disordered" evidence="1">
    <location>
        <begin position="402"/>
        <end position="517"/>
    </location>
</feature>
<evidence type="ECO:0000259" key="2">
    <source>
        <dbReference type="PROSITE" id="PS50969"/>
    </source>
</evidence>
<dbReference type="Pfam" id="PF03031">
    <property type="entry name" value="NIF"/>
    <property type="match status" value="1"/>
</dbReference>
<dbReference type="PANTHER" id="PTHR48125">
    <property type="entry name" value="LP07818P1"/>
    <property type="match status" value="1"/>
</dbReference>
<gene>
    <name evidence="3" type="ORF">CVT26_008443</name>
</gene>
<dbReference type="InterPro" id="IPR023214">
    <property type="entry name" value="HAD_sf"/>
</dbReference>
<dbReference type="SMART" id="SM00577">
    <property type="entry name" value="CPDc"/>
    <property type="match status" value="1"/>
</dbReference>
<dbReference type="Gene3D" id="3.40.50.1000">
    <property type="entry name" value="HAD superfamily/HAD-like"/>
    <property type="match status" value="1"/>
</dbReference>
<evidence type="ECO:0000256" key="1">
    <source>
        <dbReference type="SAM" id="MobiDB-lite"/>
    </source>
</evidence>
<feature type="compositionally biased region" description="Low complexity" evidence="1">
    <location>
        <begin position="130"/>
        <end position="140"/>
    </location>
</feature>
<feature type="compositionally biased region" description="Basic and acidic residues" evidence="1">
    <location>
        <begin position="111"/>
        <end position="129"/>
    </location>
</feature>
<keyword evidence="4" id="KW-1185">Reference proteome</keyword>
<feature type="compositionally biased region" description="Low complexity" evidence="1">
    <location>
        <begin position="326"/>
        <end position="343"/>
    </location>
</feature>